<dbReference type="Proteomes" id="UP000295515">
    <property type="component" value="Unassembled WGS sequence"/>
</dbReference>
<gene>
    <name evidence="1" type="ORF">EDD60_11616</name>
</gene>
<accession>A0A4R3YVB3</accession>
<comment type="caution">
    <text evidence="1">The sequence shown here is derived from an EMBL/GenBank/DDBJ whole genome shotgun (WGS) entry which is preliminary data.</text>
</comment>
<proteinExistence type="predicted"/>
<dbReference type="AlphaFoldDB" id="A0A4R3YVB3"/>
<organism evidence="1 2">
    <name type="scientific">Longibaculum muris</name>
    <dbReference type="NCBI Taxonomy" id="1796628"/>
    <lineage>
        <taxon>Bacteria</taxon>
        <taxon>Bacillati</taxon>
        <taxon>Bacillota</taxon>
        <taxon>Erysipelotrichia</taxon>
        <taxon>Erysipelotrichales</taxon>
        <taxon>Coprobacillaceae</taxon>
        <taxon>Longibaculum</taxon>
    </lineage>
</organism>
<keyword evidence="2" id="KW-1185">Reference proteome</keyword>
<dbReference type="RefSeq" id="WP_066450836.1">
    <property type="nucleotide sequence ID" value="NZ_JANKBF010000009.1"/>
</dbReference>
<protein>
    <submittedName>
        <fullName evidence="1">Penicillin V acylase-like amidase (Ntn superfamily)</fullName>
    </submittedName>
</protein>
<name>A0A4R3YVB3_9FIRM</name>
<reference evidence="1 2" key="1">
    <citation type="submission" date="2019-03" db="EMBL/GenBank/DDBJ databases">
        <title>Genomic Encyclopedia of Type Strains, Phase IV (KMG-IV): sequencing the most valuable type-strain genomes for metagenomic binning, comparative biology and taxonomic classification.</title>
        <authorList>
            <person name="Goeker M."/>
        </authorList>
    </citation>
    <scope>NUCLEOTIDE SEQUENCE [LARGE SCALE GENOMIC DNA]</scope>
    <source>
        <strain evidence="1 2">DSM 29487</strain>
    </source>
</reference>
<evidence type="ECO:0000313" key="1">
    <source>
        <dbReference type="EMBL" id="TCV96520.1"/>
    </source>
</evidence>
<evidence type="ECO:0000313" key="2">
    <source>
        <dbReference type="Proteomes" id="UP000295515"/>
    </source>
</evidence>
<dbReference type="GeneID" id="98915934"/>
<dbReference type="Gene3D" id="3.60.60.10">
    <property type="entry name" value="Penicillin V Acylase, Chain A"/>
    <property type="match status" value="1"/>
</dbReference>
<dbReference type="SUPFAM" id="SSF56235">
    <property type="entry name" value="N-terminal nucleophile aminohydrolases (Ntn hydrolases)"/>
    <property type="match status" value="1"/>
</dbReference>
<dbReference type="EMBL" id="SMCQ01000016">
    <property type="protein sequence ID" value="TCV96520.1"/>
    <property type="molecule type" value="Genomic_DNA"/>
</dbReference>
<sequence length="246" mass="28164">MCTRFVHNGNDTIVGFNFDIDLTVWTHTVIREKDRFYIGIKMPDGNYHSFHGINKNGNVGTLLYVNGNENGKYIANKKCCTISELTESFIKGAITLDDALNIVKNNKIVYAPDATMQAMLSDKYGRVLIIEPGLGYRLEQTRYSLITNYSVLRPEITKPYIVPGDDRFERADEQLKKCGDNFSVVEAFHILKSVKQEGIWATRVSFVYSVSENNVCYVLNNDFEHILEYQFKKNQDCSDISKKKVK</sequence>
<dbReference type="InterPro" id="IPR029055">
    <property type="entry name" value="Ntn_hydrolases_N"/>
</dbReference>